<dbReference type="Proteomes" id="UP000594364">
    <property type="component" value="Chromosome 1"/>
</dbReference>
<dbReference type="PANTHER" id="PTHR38663:SF1">
    <property type="entry name" value="L-ORNITHINE N(5)-MONOOXYGENASE"/>
    <property type="match status" value="1"/>
</dbReference>
<evidence type="ECO:0000313" key="1">
    <source>
        <dbReference type="EMBL" id="QPG93496.1"/>
    </source>
</evidence>
<sequence length="559" mass="62633">MAADSDIYDVIIVGAGPCGLATAARLREHTPAALFTDEEHRRFHWINKYGDNVSLKHVRSGKLSAPRRRMRPEYNIMVLDGTDDKWLGRWKELFGLYEISHLRSPMLWHVDPLDVDSLLAHAYSEHREDELVEIRNCVGKEISKHAKKKKKKNAAGRSRRCGAKQDARVAINLRERNDYFTPSQSLFCDHCEHVASRYSLESDLIRKETLTDLDYGPVGGVSVDDEPVFTVKTRGTRQFYAKAVVLAVGAANEAEIPRMPSMPADLRHVRQACHSLQIKEFPDPIVQQRMAAGMATKLLIVGGGLTSAQLTDLAVRKGVTKVWHMMRGPCRVKHFDVDLEWMGKYKNTEQARFWLADSDEERLEIIRSARGGGSFTPLFHKRLKRHVASGRLELREKTSLVDMIFEEGDDDDEGKKGVWRVKTDPPLDMPPFDYVYFATGVQTNVSSLPYLETIRDKYPIDSFGGFPCINEDLMWAERLPLYCVGRLSALQLGPAAPNIGGAKLGAERVAWAIEDTIKPSSGWRGGEEDAAPRHDGGGMAGYLSGHGNMYGALLATEES</sequence>
<evidence type="ECO:0000313" key="2">
    <source>
        <dbReference type="Proteomes" id="UP000594364"/>
    </source>
</evidence>
<evidence type="ECO:0008006" key="3">
    <source>
        <dbReference type="Google" id="ProtNLM"/>
    </source>
</evidence>
<keyword evidence="2" id="KW-1185">Reference proteome</keyword>
<dbReference type="PANTHER" id="PTHR38663">
    <property type="match status" value="1"/>
</dbReference>
<reference evidence="1 2" key="1">
    <citation type="journal article" date="2018" name="PLoS Genet.">
        <title>Repeat elements organise 3D genome structure and mediate transcription in the filamentous fungus Epichloe festucae.</title>
        <authorList>
            <person name="Winter D.J."/>
            <person name="Ganley A.R.D."/>
            <person name="Young C.A."/>
            <person name="Liachko I."/>
            <person name="Schardl C.L."/>
            <person name="Dupont P.Y."/>
            <person name="Berry D."/>
            <person name="Ram A."/>
            <person name="Scott B."/>
            <person name="Cox M.P."/>
        </authorList>
    </citation>
    <scope>NUCLEOTIDE SEQUENCE [LARGE SCALE GENOMIC DNA]</scope>
    <source>
        <strain evidence="1 2">Fl1</strain>
    </source>
</reference>
<name>A0A7S9PRK9_EPIFF</name>
<proteinExistence type="predicted"/>
<protein>
    <recommendedName>
        <fullName evidence="3">L-ornithine N(5)-oxygenase</fullName>
    </recommendedName>
</protein>
<dbReference type="Gene3D" id="3.50.50.60">
    <property type="entry name" value="FAD/NAD(P)-binding domain"/>
    <property type="match status" value="2"/>
</dbReference>
<gene>
    <name evidence="1" type="ORF">C2857_000196</name>
</gene>
<accession>A0A7S9PRK9</accession>
<organism evidence="1 2">
    <name type="scientific">Epichloe festucae (strain Fl1)</name>
    <dbReference type="NCBI Taxonomy" id="877507"/>
    <lineage>
        <taxon>Eukaryota</taxon>
        <taxon>Fungi</taxon>
        <taxon>Dikarya</taxon>
        <taxon>Ascomycota</taxon>
        <taxon>Pezizomycotina</taxon>
        <taxon>Sordariomycetes</taxon>
        <taxon>Hypocreomycetidae</taxon>
        <taxon>Hypocreales</taxon>
        <taxon>Clavicipitaceae</taxon>
        <taxon>Epichloe</taxon>
    </lineage>
</organism>
<dbReference type="SUPFAM" id="SSF51905">
    <property type="entry name" value="FAD/NAD(P)-binding domain"/>
    <property type="match status" value="2"/>
</dbReference>
<dbReference type="EMBL" id="CP031385">
    <property type="protein sequence ID" value="QPG93496.1"/>
    <property type="molecule type" value="Genomic_DNA"/>
</dbReference>
<dbReference type="OrthoDB" id="76038at2759"/>
<dbReference type="AlphaFoldDB" id="A0A7S9PRK9"/>
<dbReference type="InterPro" id="IPR036188">
    <property type="entry name" value="FAD/NAD-bd_sf"/>
</dbReference>